<evidence type="ECO:0000313" key="1">
    <source>
        <dbReference type="EMBL" id="MBF6358170.1"/>
    </source>
</evidence>
<accession>A0ABS0DI95</accession>
<dbReference type="Proteomes" id="UP000707731">
    <property type="component" value="Unassembled WGS sequence"/>
</dbReference>
<dbReference type="EMBL" id="JADLQN010000010">
    <property type="protein sequence ID" value="MBF6358170.1"/>
    <property type="molecule type" value="Genomic_DNA"/>
</dbReference>
<comment type="caution">
    <text evidence="1">The sequence shown here is derived from an EMBL/GenBank/DDBJ whole genome shotgun (WGS) entry which is preliminary data.</text>
</comment>
<dbReference type="RefSeq" id="WP_195005009.1">
    <property type="nucleotide sequence ID" value="NZ_JADLQN010000010.1"/>
</dbReference>
<sequence>MSDPTVHVVSDLDTAHAIRNTLTQLDCTFEELRDWAQTSDYPTVRHKLAWYALGPYYDDRDRYAQLVEAANP</sequence>
<protein>
    <submittedName>
        <fullName evidence="1">Uncharacterized protein</fullName>
    </submittedName>
</protein>
<reference evidence="1 2" key="1">
    <citation type="submission" date="2020-10" db="EMBL/GenBank/DDBJ databases">
        <title>Identification of Nocardia species via Next-generation sequencing and recognition of intraspecies genetic diversity.</title>
        <authorList>
            <person name="Li P."/>
            <person name="Li P."/>
            <person name="Lu B."/>
        </authorList>
    </citation>
    <scope>NUCLEOTIDE SEQUENCE [LARGE SCALE GENOMIC DNA]</scope>
    <source>
        <strain evidence="1 2">BJ06-0143</strain>
    </source>
</reference>
<organism evidence="1 2">
    <name type="scientific">Nocardia higoensis</name>
    <dbReference type="NCBI Taxonomy" id="228599"/>
    <lineage>
        <taxon>Bacteria</taxon>
        <taxon>Bacillati</taxon>
        <taxon>Actinomycetota</taxon>
        <taxon>Actinomycetes</taxon>
        <taxon>Mycobacteriales</taxon>
        <taxon>Nocardiaceae</taxon>
        <taxon>Nocardia</taxon>
    </lineage>
</organism>
<gene>
    <name evidence="1" type="ORF">IU449_27105</name>
</gene>
<keyword evidence="2" id="KW-1185">Reference proteome</keyword>
<evidence type="ECO:0000313" key="2">
    <source>
        <dbReference type="Proteomes" id="UP000707731"/>
    </source>
</evidence>
<name>A0ABS0DI95_9NOCA</name>
<proteinExistence type="predicted"/>